<organism evidence="7 8">
    <name type="scientific">Amycolatopsis rubida</name>
    <dbReference type="NCBI Taxonomy" id="112413"/>
    <lineage>
        <taxon>Bacteria</taxon>
        <taxon>Bacillati</taxon>
        <taxon>Actinomycetota</taxon>
        <taxon>Actinomycetes</taxon>
        <taxon>Pseudonocardiales</taxon>
        <taxon>Pseudonocardiaceae</taxon>
        <taxon>Amycolatopsis</taxon>
    </lineage>
</organism>
<dbReference type="InterPro" id="IPR019952">
    <property type="entry name" value="F420_OxRdatse_Rv1855c_pred"/>
</dbReference>
<evidence type="ECO:0000313" key="6">
    <source>
        <dbReference type="EMBL" id="NEC58996.1"/>
    </source>
</evidence>
<dbReference type="RefSeq" id="WP_067590287.1">
    <property type="nucleotide sequence ID" value="NZ_FOWC01000001.1"/>
</dbReference>
<keyword evidence="1" id="KW-0285">Flavoprotein</keyword>
<evidence type="ECO:0000256" key="4">
    <source>
        <dbReference type="ARBA" id="ARBA00023033"/>
    </source>
</evidence>
<feature type="domain" description="Luciferase-like" evidence="5">
    <location>
        <begin position="22"/>
        <end position="233"/>
    </location>
</feature>
<dbReference type="EMBL" id="JAAGNC010000135">
    <property type="protein sequence ID" value="NEC58996.1"/>
    <property type="molecule type" value="Genomic_DNA"/>
</dbReference>
<dbReference type="OrthoDB" id="4029802at2"/>
<keyword evidence="9" id="KW-1185">Reference proteome</keyword>
<dbReference type="PANTHER" id="PTHR42847:SF8">
    <property type="entry name" value="CONSERVED PROTEIN"/>
    <property type="match status" value="1"/>
</dbReference>
<protein>
    <submittedName>
        <fullName evidence="6">LLM class F420-dependent oxidoreductase</fullName>
    </submittedName>
    <submittedName>
        <fullName evidence="7">Probable F420-dependent oxidoreductase, Rv1855c family</fullName>
    </submittedName>
</protein>
<evidence type="ECO:0000313" key="7">
    <source>
        <dbReference type="EMBL" id="SFN96736.1"/>
    </source>
</evidence>
<dbReference type="AlphaFoldDB" id="A0A1I5DC77"/>
<accession>A0A1I5DC77</accession>
<evidence type="ECO:0000256" key="3">
    <source>
        <dbReference type="ARBA" id="ARBA00023002"/>
    </source>
</evidence>
<dbReference type="Proteomes" id="UP000199137">
    <property type="component" value="Unassembled WGS sequence"/>
</dbReference>
<reference evidence="6 9" key="2">
    <citation type="submission" date="2020-01" db="EMBL/GenBank/DDBJ databases">
        <title>Insect and environment-associated Actinomycetes.</title>
        <authorList>
            <person name="Currrie C."/>
            <person name="Chevrette M."/>
            <person name="Carlson C."/>
            <person name="Stubbendieck R."/>
            <person name="Wendt-Pienkowski E."/>
        </authorList>
    </citation>
    <scope>NUCLEOTIDE SEQUENCE [LARGE SCALE GENOMIC DNA]</scope>
    <source>
        <strain evidence="6 9">SID8386</strain>
    </source>
</reference>
<dbReference type="PANTHER" id="PTHR42847">
    <property type="entry name" value="ALKANESULFONATE MONOOXYGENASE"/>
    <property type="match status" value="1"/>
</dbReference>
<dbReference type="InterPro" id="IPR036661">
    <property type="entry name" value="Luciferase-like_sf"/>
</dbReference>
<dbReference type="Proteomes" id="UP000470404">
    <property type="component" value="Unassembled WGS sequence"/>
</dbReference>
<keyword evidence="4" id="KW-0503">Monooxygenase</keyword>
<dbReference type="GO" id="GO:0008726">
    <property type="term" value="F:alkanesulfonate monooxygenase activity"/>
    <property type="evidence" value="ECO:0007669"/>
    <property type="project" value="TreeGrafter"/>
</dbReference>
<dbReference type="NCBIfam" id="TIGR03560">
    <property type="entry name" value="F420_Rv1855c"/>
    <property type="match status" value="1"/>
</dbReference>
<reference evidence="7 8" key="1">
    <citation type="submission" date="2016-10" db="EMBL/GenBank/DDBJ databases">
        <authorList>
            <person name="de Groot N.N."/>
        </authorList>
    </citation>
    <scope>NUCLEOTIDE SEQUENCE [LARGE SCALE GENOMIC DNA]</scope>
    <source>
        <strain evidence="7 8">DSM 44637</strain>
    </source>
</reference>
<dbReference type="SUPFAM" id="SSF51679">
    <property type="entry name" value="Bacterial luciferase-like"/>
    <property type="match status" value="1"/>
</dbReference>
<evidence type="ECO:0000313" key="8">
    <source>
        <dbReference type="Proteomes" id="UP000199137"/>
    </source>
</evidence>
<dbReference type="EMBL" id="FOWC01000001">
    <property type="protein sequence ID" value="SFN96736.1"/>
    <property type="molecule type" value="Genomic_DNA"/>
</dbReference>
<gene>
    <name evidence="6" type="ORF">G3I59_26230</name>
    <name evidence="7" type="ORF">SAMN05421854_101173</name>
</gene>
<dbReference type="STRING" id="112413.SAMN05421854_101173"/>
<keyword evidence="2" id="KW-0288">FMN</keyword>
<keyword evidence="3" id="KW-0560">Oxidoreductase</keyword>
<dbReference type="Pfam" id="PF00296">
    <property type="entry name" value="Bac_luciferase"/>
    <property type="match status" value="1"/>
</dbReference>
<name>A0A1I5DC77_9PSEU</name>
<dbReference type="Gene3D" id="3.20.20.30">
    <property type="entry name" value="Luciferase-like domain"/>
    <property type="match status" value="1"/>
</dbReference>
<sequence length="289" mass="31565">MELGLQVPDFTVPGGTAALGVELAETARAADDAGFAYLAVMDHFFQIPSVGPSDRAMLEAYTTLGYFAAHTQRAKLFTYVTGAIYRHPGLLAKAVTTLDVLSGGRAMLGIGAGWNEEEARGLGFPFPSASERFELLEENLRYVRQMWDEDDKPFASKHFTAERLLNSPQPPHRPPIMVGGGGEKKTLRLVAKYGDFCNIGNGPDLERKLGVLKRHCETEGRDYAEIAKTVYHYLDIGPSGEKTGEFLAEAHRLHRLGVHAVIGPMPGGADRSRIEIFAQDIIPAVKELA</sequence>
<dbReference type="GO" id="GO:0046306">
    <property type="term" value="P:alkanesulfonate catabolic process"/>
    <property type="evidence" value="ECO:0007669"/>
    <property type="project" value="TreeGrafter"/>
</dbReference>
<proteinExistence type="predicted"/>
<evidence type="ECO:0000313" key="9">
    <source>
        <dbReference type="Proteomes" id="UP000470404"/>
    </source>
</evidence>
<dbReference type="InterPro" id="IPR011251">
    <property type="entry name" value="Luciferase-like_dom"/>
</dbReference>
<evidence type="ECO:0000256" key="1">
    <source>
        <dbReference type="ARBA" id="ARBA00022630"/>
    </source>
</evidence>
<evidence type="ECO:0000256" key="2">
    <source>
        <dbReference type="ARBA" id="ARBA00022643"/>
    </source>
</evidence>
<evidence type="ECO:0000259" key="5">
    <source>
        <dbReference type="Pfam" id="PF00296"/>
    </source>
</evidence>
<dbReference type="InterPro" id="IPR050172">
    <property type="entry name" value="SsuD_RutA_monooxygenase"/>
</dbReference>